<feature type="chain" id="PRO_5045626594" description="DUF922 domain-containing protein" evidence="1">
    <location>
        <begin position="21"/>
        <end position="354"/>
    </location>
</feature>
<name>A0ABM5MY44_EMTOG</name>
<proteinExistence type="predicted"/>
<dbReference type="EMBL" id="CP002961">
    <property type="protein sequence ID" value="AFK02042.1"/>
    <property type="molecule type" value="Genomic_DNA"/>
</dbReference>
<evidence type="ECO:0000256" key="1">
    <source>
        <dbReference type="SAM" id="SignalP"/>
    </source>
</evidence>
<evidence type="ECO:0000313" key="3">
    <source>
        <dbReference type="Proteomes" id="UP000002875"/>
    </source>
</evidence>
<sequence length="354" mass="40895">MKVLWHLLFTCLLFSKPLFAQRQINVNMAKVDFKPSFTINGVKDARLDKGNIGIIISSSTQTESLQLQGGLEYNLKRAFTQTIPQTDLPLHLIIKILELRFTETKLPNGNISGHVSIQLAFDRIGKKDTVQLTETTTSTSYIRSNYLMDNKQYEGILNKLLTKSLEYFDKWLLVNGTKHEALVKGIKMIFLPETDVNDSDTIYYHTRKITWDDFRGKPSNSRYGAAIFANFAYSASFEVIDGYIVAKIATKTYMVRGMSWVIPPSLNDYALAHEQLHFDIAKLVAERFKKKVSTMQADLIIDLNSMIQYEYLESYRDMNRLQKQYDTETNHSIIRSAQMLWEQKIQAWLKEIEN</sequence>
<organism evidence="2 3">
    <name type="scientific">Emticicia oligotrophica (strain DSM 17448 / CIP 109782 / MTCC 6937 / GPTSA100-15)</name>
    <dbReference type="NCBI Taxonomy" id="929562"/>
    <lineage>
        <taxon>Bacteria</taxon>
        <taxon>Pseudomonadati</taxon>
        <taxon>Bacteroidota</taxon>
        <taxon>Cytophagia</taxon>
        <taxon>Cytophagales</taxon>
        <taxon>Leadbetterellaceae</taxon>
        <taxon>Emticicia</taxon>
    </lineage>
</organism>
<gene>
    <name evidence="2" type="ordered locus">Emtol_0891</name>
</gene>
<accession>A0ABM5MY44</accession>
<protein>
    <recommendedName>
        <fullName evidence="4">DUF922 domain-containing protein</fullName>
    </recommendedName>
</protein>
<reference evidence="2 3" key="1">
    <citation type="submission" date="2011-07" db="EMBL/GenBank/DDBJ databases">
        <title>The complete genome of chromosome of Emticicia oligotrophica DSM 17448.</title>
        <authorList>
            <consortium name="US DOE Joint Genome Institute (JGI-PGF)"/>
            <person name="Lucas S."/>
            <person name="Han J."/>
            <person name="Lapidus A."/>
            <person name="Bruce D."/>
            <person name="Goodwin L."/>
            <person name="Pitluck S."/>
            <person name="Peters L."/>
            <person name="Kyrpides N."/>
            <person name="Mavromatis K."/>
            <person name="Ivanova N."/>
            <person name="Ovchinnikova G."/>
            <person name="Teshima H."/>
            <person name="Detter J.C."/>
            <person name="Tapia R."/>
            <person name="Han C."/>
            <person name="Land M."/>
            <person name="Hauser L."/>
            <person name="Markowitz V."/>
            <person name="Cheng J.-F."/>
            <person name="Hugenholtz P."/>
            <person name="Woyke T."/>
            <person name="Wu D."/>
            <person name="Tindall B."/>
            <person name="Pomrenke H."/>
            <person name="Brambilla E."/>
            <person name="Klenk H.-P."/>
            <person name="Eisen J.A."/>
        </authorList>
    </citation>
    <scope>NUCLEOTIDE SEQUENCE [LARGE SCALE GENOMIC DNA]</scope>
    <source>
        <strain evidence="2 3">DSM 17448</strain>
    </source>
</reference>
<dbReference type="Proteomes" id="UP000002875">
    <property type="component" value="Chromosome"/>
</dbReference>
<keyword evidence="3" id="KW-1185">Reference proteome</keyword>
<feature type="signal peptide" evidence="1">
    <location>
        <begin position="1"/>
        <end position="20"/>
    </location>
</feature>
<dbReference type="InterPro" id="IPR010321">
    <property type="entry name" value="DUF922"/>
</dbReference>
<dbReference type="Pfam" id="PF06037">
    <property type="entry name" value="DUF922"/>
    <property type="match status" value="1"/>
</dbReference>
<keyword evidence="1" id="KW-0732">Signal</keyword>
<evidence type="ECO:0008006" key="4">
    <source>
        <dbReference type="Google" id="ProtNLM"/>
    </source>
</evidence>
<evidence type="ECO:0000313" key="2">
    <source>
        <dbReference type="EMBL" id="AFK02042.1"/>
    </source>
</evidence>